<dbReference type="Proteomes" id="UP000466730">
    <property type="component" value="Unassembled WGS sequence"/>
</dbReference>
<dbReference type="OrthoDB" id="9896444at2"/>
<name>A0A844BH00_9RHOB</name>
<evidence type="ECO:0000313" key="2">
    <source>
        <dbReference type="Proteomes" id="UP000466730"/>
    </source>
</evidence>
<organism evidence="1 2">
    <name type="scientific">Rhodovulum strictum</name>
    <dbReference type="NCBI Taxonomy" id="58314"/>
    <lineage>
        <taxon>Bacteria</taxon>
        <taxon>Pseudomonadati</taxon>
        <taxon>Pseudomonadota</taxon>
        <taxon>Alphaproteobacteria</taxon>
        <taxon>Rhodobacterales</taxon>
        <taxon>Paracoccaceae</taxon>
        <taxon>Rhodovulum</taxon>
    </lineage>
</organism>
<gene>
    <name evidence="1" type="ORF">GH815_06895</name>
</gene>
<evidence type="ECO:0000313" key="1">
    <source>
        <dbReference type="EMBL" id="MRH20715.1"/>
    </source>
</evidence>
<sequence length="150" mass="15975">MIGRIRRALAAGRQAVDAATGTVPAPQAALALLALDPIGPGAADLRARHLEAARLAGARALFVLSPLSAPDLAAQRLLCEILPLPEDLARATGDGPLCIAQYRLNRLRLILDKWGVQACHWSGESAAELVDEWQAARDPGLRPIRFRPAP</sequence>
<accession>A0A844BH00</accession>
<keyword evidence="2" id="KW-1185">Reference proteome</keyword>
<reference evidence="1 2" key="1">
    <citation type="submission" date="2019-11" db="EMBL/GenBank/DDBJ databases">
        <title>Draft Whole-Genome sequence of the marine photosynthetic bacterium Rhodovulum strictum DSM 11289.</title>
        <authorList>
            <person name="Kyndt J.A."/>
            <person name="Meyer T.E."/>
        </authorList>
    </citation>
    <scope>NUCLEOTIDE SEQUENCE [LARGE SCALE GENOMIC DNA]</scope>
    <source>
        <strain evidence="1 2">DSM 11289</strain>
    </source>
</reference>
<comment type="caution">
    <text evidence="1">The sequence shown here is derived from an EMBL/GenBank/DDBJ whole genome shotgun (WGS) entry which is preliminary data.</text>
</comment>
<proteinExistence type="predicted"/>
<dbReference type="EMBL" id="WJPO01000007">
    <property type="protein sequence ID" value="MRH20715.1"/>
    <property type="molecule type" value="Genomic_DNA"/>
</dbReference>
<dbReference type="RefSeq" id="WP_153748020.1">
    <property type="nucleotide sequence ID" value="NZ_BAAADI010000049.1"/>
</dbReference>
<dbReference type="AlphaFoldDB" id="A0A844BH00"/>
<protein>
    <submittedName>
        <fullName evidence="1">Uncharacterized protein</fullName>
    </submittedName>
</protein>